<dbReference type="GO" id="GO:0008955">
    <property type="term" value="F:peptidoglycan glycosyltransferase activity"/>
    <property type="evidence" value="ECO:0007669"/>
    <property type="project" value="UniProtKB-UniRule"/>
</dbReference>
<evidence type="ECO:0000256" key="4">
    <source>
        <dbReference type="ARBA" id="ARBA00022679"/>
    </source>
</evidence>
<comment type="subcellular location">
    <subcellularLocation>
        <location evidence="11">Cell inner membrane</location>
        <topology evidence="11">Multi-pass membrane protein</topology>
    </subcellularLocation>
    <subcellularLocation>
        <location evidence="1">Membrane</location>
        <topology evidence="1">Multi-pass membrane protein</topology>
    </subcellularLocation>
</comment>
<feature type="transmembrane region" description="Helical" evidence="11">
    <location>
        <begin position="326"/>
        <end position="353"/>
    </location>
</feature>
<feature type="transmembrane region" description="Helical" evidence="11">
    <location>
        <begin position="198"/>
        <end position="224"/>
    </location>
</feature>
<evidence type="ECO:0000256" key="11">
    <source>
        <dbReference type="HAMAP-Rule" id="MF_02079"/>
    </source>
</evidence>
<evidence type="ECO:0000256" key="8">
    <source>
        <dbReference type="ARBA" id="ARBA00022989"/>
    </source>
</evidence>
<evidence type="ECO:0000256" key="10">
    <source>
        <dbReference type="ARBA" id="ARBA00023316"/>
    </source>
</evidence>
<keyword evidence="3 11" id="KW-0328">Glycosyltransferase</keyword>
<comment type="similarity">
    <text evidence="11">Belongs to the SEDS family. MrdB/RodA subfamily.</text>
</comment>
<proteinExistence type="inferred from homology"/>
<keyword evidence="8 11" id="KW-1133">Transmembrane helix</keyword>
<dbReference type="InterPro" id="IPR011923">
    <property type="entry name" value="RodA/MrdB"/>
</dbReference>
<feature type="transmembrane region" description="Helical" evidence="11">
    <location>
        <begin position="148"/>
        <end position="166"/>
    </location>
</feature>
<dbReference type="PANTHER" id="PTHR30474:SF1">
    <property type="entry name" value="PEPTIDOGLYCAN GLYCOSYLTRANSFERASE MRDB"/>
    <property type="match status" value="1"/>
</dbReference>
<keyword evidence="5 11" id="KW-0812">Transmembrane</keyword>
<comment type="function">
    <text evidence="11">Peptidoglycan polymerase that is essential for cell wall elongation.</text>
</comment>
<accession>A0A8J3G0A5</accession>
<keyword evidence="9 11" id="KW-0472">Membrane</keyword>
<dbReference type="GO" id="GO:0008360">
    <property type="term" value="P:regulation of cell shape"/>
    <property type="evidence" value="ECO:0007669"/>
    <property type="project" value="UniProtKB-KW"/>
</dbReference>
<evidence type="ECO:0000256" key="7">
    <source>
        <dbReference type="ARBA" id="ARBA00022984"/>
    </source>
</evidence>
<protein>
    <recommendedName>
        <fullName evidence="11">Peptidoglycan glycosyltransferase MrdB</fullName>
        <shortName evidence="11">PGT</shortName>
        <ecNumber evidence="11">2.4.99.28</ecNumber>
    </recommendedName>
    <alternativeName>
        <fullName evidence="11">Cell elongation protein RodA</fullName>
    </alternativeName>
    <alternativeName>
        <fullName evidence="11">Cell wall polymerase</fullName>
    </alternativeName>
    <alternativeName>
        <fullName evidence="11">Peptidoglycan polymerase</fullName>
        <shortName evidence="11">PG polymerase</shortName>
    </alternativeName>
</protein>
<comment type="catalytic activity">
    <reaction evidence="11">
        <text>[GlcNAc-(1-&gt;4)-Mur2Ac(oyl-L-Ala-gamma-D-Glu-L-Lys-D-Ala-D-Ala)](n)-di-trans,octa-cis-undecaprenyl diphosphate + beta-D-GlcNAc-(1-&gt;4)-Mur2Ac(oyl-L-Ala-gamma-D-Glu-L-Lys-D-Ala-D-Ala)-di-trans,octa-cis-undecaprenyl diphosphate = [GlcNAc-(1-&gt;4)-Mur2Ac(oyl-L-Ala-gamma-D-Glu-L-Lys-D-Ala-D-Ala)](n+1)-di-trans,octa-cis-undecaprenyl diphosphate + di-trans,octa-cis-undecaprenyl diphosphate + H(+)</text>
        <dbReference type="Rhea" id="RHEA:23708"/>
        <dbReference type="Rhea" id="RHEA-COMP:9602"/>
        <dbReference type="Rhea" id="RHEA-COMP:9603"/>
        <dbReference type="ChEBI" id="CHEBI:15378"/>
        <dbReference type="ChEBI" id="CHEBI:58405"/>
        <dbReference type="ChEBI" id="CHEBI:60033"/>
        <dbReference type="ChEBI" id="CHEBI:78435"/>
        <dbReference type="EC" id="2.4.99.28"/>
    </reaction>
</comment>
<evidence type="ECO:0000313" key="13">
    <source>
        <dbReference type="Proteomes" id="UP000614287"/>
    </source>
</evidence>
<organism evidence="12 13">
    <name type="scientific">Formosimonas limnophila</name>
    <dbReference type="NCBI Taxonomy" id="1384487"/>
    <lineage>
        <taxon>Bacteria</taxon>
        <taxon>Pseudomonadati</taxon>
        <taxon>Pseudomonadota</taxon>
        <taxon>Betaproteobacteria</taxon>
        <taxon>Burkholderiales</taxon>
        <taxon>Burkholderiaceae</taxon>
        <taxon>Formosimonas</taxon>
    </lineage>
</organism>
<keyword evidence="10 11" id="KW-0961">Cell wall biogenesis/degradation</keyword>
<dbReference type="NCBIfam" id="TIGR02210">
    <property type="entry name" value="rodA_shape"/>
    <property type="match status" value="1"/>
</dbReference>
<evidence type="ECO:0000256" key="6">
    <source>
        <dbReference type="ARBA" id="ARBA00022960"/>
    </source>
</evidence>
<keyword evidence="4 11" id="KW-0808">Transferase</keyword>
<comment type="caution">
    <text evidence="12">The sequence shown here is derived from an EMBL/GenBank/DDBJ whole genome shotgun (WGS) entry which is preliminary data.</text>
</comment>
<dbReference type="GO" id="GO:0009252">
    <property type="term" value="P:peptidoglycan biosynthetic process"/>
    <property type="evidence" value="ECO:0007669"/>
    <property type="project" value="UniProtKB-UniRule"/>
</dbReference>
<keyword evidence="7 11" id="KW-0573">Peptidoglycan synthesis</keyword>
<dbReference type="InterPro" id="IPR001182">
    <property type="entry name" value="FtsW/RodA"/>
</dbReference>
<dbReference type="InterPro" id="IPR018365">
    <property type="entry name" value="Cell_cycle_FtsW-rel_CS"/>
</dbReference>
<evidence type="ECO:0000256" key="1">
    <source>
        <dbReference type="ARBA" id="ARBA00004141"/>
    </source>
</evidence>
<evidence type="ECO:0000256" key="5">
    <source>
        <dbReference type="ARBA" id="ARBA00022692"/>
    </source>
</evidence>
<evidence type="ECO:0000256" key="9">
    <source>
        <dbReference type="ARBA" id="ARBA00023136"/>
    </source>
</evidence>
<dbReference type="GO" id="GO:0071555">
    <property type="term" value="P:cell wall organization"/>
    <property type="evidence" value="ECO:0007669"/>
    <property type="project" value="UniProtKB-KW"/>
</dbReference>
<keyword evidence="13" id="KW-1185">Reference proteome</keyword>
<feature type="transmembrane region" description="Helical" evidence="11">
    <location>
        <begin position="359"/>
        <end position="380"/>
    </location>
</feature>
<dbReference type="AlphaFoldDB" id="A0A8J3G0A5"/>
<dbReference type="GO" id="GO:0051301">
    <property type="term" value="P:cell division"/>
    <property type="evidence" value="ECO:0007669"/>
    <property type="project" value="InterPro"/>
</dbReference>
<evidence type="ECO:0000313" key="12">
    <source>
        <dbReference type="EMBL" id="GHA77153.1"/>
    </source>
</evidence>
<feature type="transmembrane region" description="Helical" evidence="11">
    <location>
        <begin position="58"/>
        <end position="76"/>
    </location>
</feature>
<feature type="transmembrane region" description="Helical" evidence="11">
    <location>
        <begin position="82"/>
        <end position="101"/>
    </location>
</feature>
<dbReference type="PROSITE" id="PS00428">
    <property type="entry name" value="FTSW_RODA_SPOVE"/>
    <property type="match status" value="1"/>
</dbReference>
<feature type="transmembrane region" description="Helical" evidence="11">
    <location>
        <begin position="20"/>
        <end position="46"/>
    </location>
</feature>
<dbReference type="UniPathway" id="UPA00219"/>
<keyword evidence="2 11" id="KW-1003">Cell membrane</keyword>
<dbReference type="PANTHER" id="PTHR30474">
    <property type="entry name" value="CELL CYCLE PROTEIN"/>
    <property type="match status" value="1"/>
</dbReference>
<dbReference type="GO" id="GO:0032153">
    <property type="term" value="C:cell division site"/>
    <property type="evidence" value="ECO:0007669"/>
    <property type="project" value="TreeGrafter"/>
</dbReference>
<evidence type="ECO:0000256" key="2">
    <source>
        <dbReference type="ARBA" id="ARBA00022475"/>
    </source>
</evidence>
<evidence type="ECO:0000256" key="3">
    <source>
        <dbReference type="ARBA" id="ARBA00022676"/>
    </source>
</evidence>
<dbReference type="GO" id="GO:0005886">
    <property type="term" value="C:plasma membrane"/>
    <property type="evidence" value="ECO:0007669"/>
    <property type="project" value="UniProtKB-SubCell"/>
</dbReference>
<dbReference type="HAMAP" id="MF_02079">
    <property type="entry name" value="PGT_RodA"/>
    <property type="match status" value="1"/>
</dbReference>
<reference evidence="12" key="2">
    <citation type="submission" date="2020-09" db="EMBL/GenBank/DDBJ databases">
        <authorList>
            <person name="Sun Q."/>
            <person name="Kim S."/>
        </authorList>
    </citation>
    <scope>NUCLEOTIDE SEQUENCE</scope>
    <source>
        <strain evidence="12">KCTC 32501</strain>
    </source>
</reference>
<feature type="transmembrane region" description="Helical" evidence="11">
    <location>
        <begin position="173"/>
        <end position="192"/>
    </location>
</feature>
<keyword evidence="6 11" id="KW-0133">Cell shape</keyword>
<dbReference type="GO" id="GO:0015648">
    <property type="term" value="F:lipid-linked peptidoglycan transporter activity"/>
    <property type="evidence" value="ECO:0007669"/>
    <property type="project" value="TreeGrafter"/>
</dbReference>
<dbReference type="EC" id="2.4.99.28" evidence="11"/>
<name>A0A8J3G0A5_9BURK</name>
<dbReference type="EMBL" id="BMZG01000009">
    <property type="protein sequence ID" value="GHA77153.1"/>
    <property type="molecule type" value="Genomic_DNA"/>
</dbReference>
<keyword evidence="11" id="KW-0997">Cell inner membrane</keyword>
<feature type="transmembrane region" description="Helical" evidence="11">
    <location>
        <begin position="284"/>
        <end position="305"/>
    </location>
</feature>
<dbReference type="Proteomes" id="UP000614287">
    <property type="component" value="Unassembled WGS sequence"/>
</dbReference>
<dbReference type="RefSeq" id="WP_308429025.1">
    <property type="nucleotide sequence ID" value="NZ_BMZG01000009.1"/>
</dbReference>
<comment type="pathway">
    <text evidence="11">Cell wall biogenesis; peptidoglycan biosynthesis.</text>
</comment>
<dbReference type="Pfam" id="PF01098">
    <property type="entry name" value="FTSW_RODA_SPOVE"/>
    <property type="match status" value="1"/>
</dbReference>
<reference evidence="12" key="1">
    <citation type="journal article" date="2014" name="Int. J. Syst. Evol. Microbiol.">
        <title>Complete genome sequence of Corynebacterium casei LMG S-19264T (=DSM 44701T), isolated from a smear-ripened cheese.</title>
        <authorList>
            <consortium name="US DOE Joint Genome Institute (JGI-PGF)"/>
            <person name="Walter F."/>
            <person name="Albersmeier A."/>
            <person name="Kalinowski J."/>
            <person name="Ruckert C."/>
        </authorList>
    </citation>
    <scope>NUCLEOTIDE SEQUENCE</scope>
    <source>
        <strain evidence="12">KCTC 32501</strain>
    </source>
</reference>
<sequence>MNLMPDFSPSLGRTSTLSRIFAPIDGVMLFILALIAAISVVAMYSAASDMPHRFEDHIRNLTIGFVVMLVLAYTPPKWLMQLAIPLYVVGILLLLGVALFGESSKGAQRWLNVGVRIQPSELLKIAVPLMLAYYFHLTGVVHDRKRAIQVYLIAALILLVPFTLIAKQPDLGTALLVAFAGAYVIFFAGLNWKVVVGLLASAVVLISVLLSLLHTSFATDVLHLKPYQIKRIEVLLDPSADPRGSGFHIMQAEIAIGSGGLLGKGWQQGTQAQLQFIPERSTDFLLAVFSEEFGLVGNLLLLVLYSMLILRGLSIAYGASSRFERLLAGALSMILFTYVFVNTGMVAGMLPVVGVPLPFMSYGGTALITLGVACGMLMSVHHHRIR</sequence>
<gene>
    <name evidence="11 12" type="primary">mrdB</name>
    <name evidence="11" type="synonym">rodA</name>
    <name evidence="12" type="ORF">GCM10009007_17680</name>
</gene>